<evidence type="ECO:0000256" key="1">
    <source>
        <dbReference type="ARBA" id="ARBA00022737"/>
    </source>
</evidence>
<accession>A0AAW5LN97</accession>
<evidence type="ECO:0000313" key="3">
    <source>
        <dbReference type="EMBL" id="MCR1233655.1"/>
    </source>
</evidence>
<organism evidence="3 4">
    <name type="scientific">Streptococcus suis</name>
    <dbReference type="NCBI Taxonomy" id="1307"/>
    <lineage>
        <taxon>Bacteria</taxon>
        <taxon>Bacillati</taxon>
        <taxon>Bacillota</taxon>
        <taxon>Bacilli</taxon>
        <taxon>Lactobacillales</taxon>
        <taxon>Streptococcaceae</taxon>
        <taxon>Streptococcus</taxon>
    </lineage>
</organism>
<reference evidence="3" key="1">
    <citation type="submission" date="2022-07" db="EMBL/GenBank/DDBJ databases">
        <authorList>
            <person name="Peng Z."/>
        </authorList>
    </citation>
    <scope>NUCLEOTIDE SEQUENCE</scope>
    <source>
        <strain evidence="3">2022WUSS069</strain>
    </source>
</reference>
<dbReference type="InterPro" id="IPR056823">
    <property type="entry name" value="TEN-like_YD-shell"/>
</dbReference>
<evidence type="ECO:0000259" key="2">
    <source>
        <dbReference type="Pfam" id="PF25023"/>
    </source>
</evidence>
<feature type="domain" description="Teneurin-like YD-shell" evidence="2">
    <location>
        <begin position="12"/>
        <end position="95"/>
    </location>
</feature>
<dbReference type="AlphaFoldDB" id="A0AAW5LN97"/>
<name>A0AAW5LN97_STRSU</name>
<comment type="caution">
    <text evidence="3">The sequence shown here is derived from an EMBL/GenBank/DDBJ whole genome shotgun (WGS) entry which is preliminary data.</text>
</comment>
<sequence length="111" mass="12565">MTVSDKAGKELSKLSYTYDLAGNKLTSTESIDGKEEKTTFSYDDNNRLTKLENKDGITTYTYDKNGNRTASKKNDEKLDNIYDTENRLLAVKDKEGLLMAALYDGDDNRVF</sequence>
<dbReference type="Proteomes" id="UP001206089">
    <property type="component" value="Unassembled WGS sequence"/>
</dbReference>
<dbReference type="InterPro" id="IPR006530">
    <property type="entry name" value="YD"/>
</dbReference>
<proteinExistence type="predicted"/>
<keyword evidence="1" id="KW-0677">Repeat</keyword>
<feature type="non-terminal residue" evidence="3">
    <location>
        <position position="111"/>
    </location>
</feature>
<gene>
    <name evidence="3" type="ORF">NQD44_11225</name>
</gene>
<evidence type="ECO:0000313" key="4">
    <source>
        <dbReference type="Proteomes" id="UP001206089"/>
    </source>
</evidence>
<protein>
    <recommendedName>
        <fullName evidence="2">Teneurin-like YD-shell domain-containing protein</fullName>
    </recommendedName>
</protein>
<dbReference type="Pfam" id="PF25023">
    <property type="entry name" value="TEN_YD-shell"/>
    <property type="match status" value="1"/>
</dbReference>
<dbReference type="Gene3D" id="2.180.10.10">
    <property type="entry name" value="RHS repeat-associated core"/>
    <property type="match status" value="1"/>
</dbReference>
<dbReference type="NCBIfam" id="TIGR01643">
    <property type="entry name" value="YD_repeat_2x"/>
    <property type="match status" value="1"/>
</dbReference>
<dbReference type="EMBL" id="JANJPK010000052">
    <property type="protein sequence ID" value="MCR1233655.1"/>
    <property type="molecule type" value="Genomic_DNA"/>
</dbReference>